<dbReference type="STRING" id="321339.SAMN05444340_10644"/>
<dbReference type="EMBL" id="FNPF01000006">
    <property type="protein sequence ID" value="SDY34683.1"/>
    <property type="molecule type" value="Genomic_DNA"/>
</dbReference>
<feature type="transmembrane region" description="Helical" evidence="7">
    <location>
        <begin position="115"/>
        <end position="148"/>
    </location>
</feature>
<dbReference type="PANTHER" id="PTHR33778:SF1">
    <property type="entry name" value="MAGNESIUM TRANSPORTER YHID-RELATED"/>
    <property type="match status" value="1"/>
</dbReference>
<keyword evidence="3" id="KW-1003">Cell membrane</keyword>
<dbReference type="Pfam" id="PF02308">
    <property type="entry name" value="MgtC"/>
    <property type="match status" value="1"/>
</dbReference>
<dbReference type="RefSeq" id="WP_089882609.1">
    <property type="nucleotide sequence ID" value="NZ_FNPF01000006.1"/>
</dbReference>
<organism evidence="9 10">
    <name type="scientific">Citreimonas salinaria</name>
    <dbReference type="NCBI Taxonomy" id="321339"/>
    <lineage>
        <taxon>Bacteria</taxon>
        <taxon>Pseudomonadati</taxon>
        <taxon>Pseudomonadota</taxon>
        <taxon>Alphaproteobacteria</taxon>
        <taxon>Rhodobacterales</taxon>
        <taxon>Roseobacteraceae</taxon>
        <taxon>Citreimonas</taxon>
    </lineage>
</organism>
<feature type="transmembrane region" description="Helical" evidence="7">
    <location>
        <begin position="46"/>
        <end position="64"/>
    </location>
</feature>
<dbReference type="Proteomes" id="UP000199286">
    <property type="component" value="Unassembled WGS sequence"/>
</dbReference>
<dbReference type="AlphaFoldDB" id="A0A1H3J3W0"/>
<protein>
    <recommendedName>
        <fullName evidence="7">Protein MgtC</fullName>
    </recommendedName>
</protein>
<sequence>MGSLFNDFATDTSLDTLVILVRLLGAALVCGVIGFEREARARPAGLRTHMMVGLASCLYCLIMLETLADARDFTDRVAMDPIRVIEAVTSGVAFLAAGMIVFAKGKVQGLTTGTSLWLCAAIGLAIGFGMWVMAAMTAALALIIIRLVKTMEDSARKRFGRKTDEE</sequence>
<keyword evidence="10" id="KW-1185">Reference proteome</keyword>
<comment type="subcellular location">
    <subcellularLocation>
        <location evidence="7">Cell inner membrane</location>
        <topology evidence="7">Multi-pass membrane protein</topology>
    </subcellularLocation>
    <subcellularLocation>
        <location evidence="1">Cell membrane</location>
        <topology evidence="1">Multi-pass membrane protein</topology>
    </subcellularLocation>
</comment>
<evidence type="ECO:0000256" key="3">
    <source>
        <dbReference type="ARBA" id="ARBA00022475"/>
    </source>
</evidence>
<evidence type="ECO:0000256" key="5">
    <source>
        <dbReference type="ARBA" id="ARBA00022989"/>
    </source>
</evidence>
<proteinExistence type="inferred from homology"/>
<dbReference type="PANTHER" id="PTHR33778">
    <property type="entry name" value="PROTEIN MGTC"/>
    <property type="match status" value="1"/>
</dbReference>
<evidence type="ECO:0000256" key="6">
    <source>
        <dbReference type="ARBA" id="ARBA00023136"/>
    </source>
</evidence>
<evidence type="ECO:0000256" key="1">
    <source>
        <dbReference type="ARBA" id="ARBA00004651"/>
    </source>
</evidence>
<feature type="domain" description="MgtC/SapB/SrpB/YhiD N-terminal" evidence="8">
    <location>
        <begin position="23"/>
        <end position="152"/>
    </location>
</feature>
<reference evidence="9 10" key="1">
    <citation type="submission" date="2016-10" db="EMBL/GenBank/DDBJ databases">
        <authorList>
            <person name="de Groot N.N."/>
        </authorList>
    </citation>
    <scope>NUCLEOTIDE SEQUENCE [LARGE SCALE GENOMIC DNA]</scope>
    <source>
        <strain evidence="9 10">DSM 26880</strain>
    </source>
</reference>
<evidence type="ECO:0000256" key="2">
    <source>
        <dbReference type="ARBA" id="ARBA00009298"/>
    </source>
</evidence>
<dbReference type="InterPro" id="IPR049177">
    <property type="entry name" value="MgtC_SapB_SrpB_YhiD_N"/>
</dbReference>
<dbReference type="PRINTS" id="PR01837">
    <property type="entry name" value="MGTCSAPBPROT"/>
</dbReference>
<accession>A0A1H3J3W0</accession>
<gene>
    <name evidence="9" type="ORF">SAMN05444340_10644</name>
</gene>
<evidence type="ECO:0000259" key="8">
    <source>
        <dbReference type="Pfam" id="PF02308"/>
    </source>
</evidence>
<dbReference type="GO" id="GO:0005886">
    <property type="term" value="C:plasma membrane"/>
    <property type="evidence" value="ECO:0007669"/>
    <property type="project" value="UniProtKB-SubCell"/>
</dbReference>
<dbReference type="InterPro" id="IPR003416">
    <property type="entry name" value="MgtC/SapB/SrpB/YhiD_fam"/>
</dbReference>
<evidence type="ECO:0000256" key="7">
    <source>
        <dbReference type="RuleBase" id="RU365041"/>
    </source>
</evidence>
<comment type="similarity">
    <text evidence="2 7">Belongs to the MgtC/SapB family.</text>
</comment>
<feature type="transmembrane region" description="Helical" evidence="7">
    <location>
        <begin position="12"/>
        <end position="34"/>
    </location>
</feature>
<evidence type="ECO:0000256" key="4">
    <source>
        <dbReference type="ARBA" id="ARBA00022692"/>
    </source>
</evidence>
<feature type="transmembrane region" description="Helical" evidence="7">
    <location>
        <begin position="84"/>
        <end position="103"/>
    </location>
</feature>
<dbReference type="OrthoDB" id="9811198at2"/>
<keyword evidence="4 7" id="KW-0812">Transmembrane</keyword>
<evidence type="ECO:0000313" key="10">
    <source>
        <dbReference type="Proteomes" id="UP000199286"/>
    </source>
</evidence>
<keyword evidence="6 7" id="KW-0472">Membrane</keyword>
<keyword evidence="7" id="KW-0997">Cell inner membrane</keyword>
<name>A0A1H3J3W0_9RHOB</name>
<evidence type="ECO:0000313" key="9">
    <source>
        <dbReference type="EMBL" id="SDY34683.1"/>
    </source>
</evidence>
<keyword evidence="5 7" id="KW-1133">Transmembrane helix</keyword>